<dbReference type="SMART" id="SM00421">
    <property type="entry name" value="HTH_LUXR"/>
    <property type="match status" value="1"/>
</dbReference>
<dbReference type="InterPro" id="IPR058245">
    <property type="entry name" value="NreC/VraR/RcsB-like_REC"/>
</dbReference>
<dbReference type="SMART" id="SM00448">
    <property type="entry name" value="REC"/>
    <property type="match status" value="1"/>
</dbReference>
<dbReference type="InterPro" id="IPR039420">
    <property type="entry name" value="WalR-like"/>
</dbReference>
<dbReference type="CDD" id="cd17535">
    <property type="entry name" value="REC_NarL-like"/>
    <property type="match status" value="1"/>
</dbReference>
<evidence type="ECO:0000259" key="5">
    <source>
        <dbReference type="PROSITE" id="PS50110"/>
    </source>
</evidence>
<dbReference type="PANTHER" id="PTHR43214">
    <property type="entry name" value="TWO-COMPONENT RESPONSE REGULATOR"/>
    <property type="match status" value="1"/>
</dbReference>
<evidence type="ECO:0000256" key="2">
    <source>
        <dbReference type="ARBA" id="ARBA00023125"/>
    </source>
</evidence>
<dbReference type="InterPro" id="IPR011006">
    <property type="entry name" value="CheY-like_superfamily"/>
</dbReference>
<feature type="domain" description="Response regulatory" evidence="5">
    <location>
        <begin position="11"/>
        <end position="127"/>
    </location>
</feature>
<dbReference type="RefSeq" id="WP_183995288.1">
    <property type="nucleotide sequence ID" value="NZ_JACIEH010000001.1"/>
</dbReference>
<dbReference type="Gene3D" id="3.40.50.2300">
    <property type="match status" value="1"/>
</dbReference>
<protein>
    <submittedName>
        <fullName evidence="6">DNA-binding NarL/FixJ family response regulator</fullName>
    </submittedName>
</protein>
<feature type="domain" description="HTH luxR-type" evidence="4">
    <location>
        <begin position="143"/>
        <end position="208"/>
    </location>
</feature>
<dbReference type="GO" id="GO:0000160">
    <property type="term" value="P:phosphorelay signal transduction system"/>
    <property type="evidence" value="ECO:0007669"/>
    <property type="project" value="InterPro"/>
</dbReference>
<dbReference type="CDD" id="cd06170">
    <property type="entry name" value="LuxR_C_like"/>
    <property type="match status" value="1"/>
</dbReference>
<dbReference type="Pfam" id="PF00072">
    <property type="entry name" value="Response_reg"/>
    <property type="match status" value="1"/>
</dbReference>
<dbReference type="PROSITE" id="PS50043">
    <property type="entry name" value="HTH_LUXR_2"/>
    <property type="match status" value="1"/>
</dbReference>
<dbReference type="AlphaFoldDB" id="A0A7W6JSA8"/>
<dbReference type="Proteomes" id="UP000557392">
    <property type="component" value="Unassembled WGS sequence"/>
</dbReference>
<evidence type="ECO:0000313" key="7">
    <source>
        <dbReference type="Proteomes" id="UP000557392"/>
    </source>
</evidence>
<keyword evidence="1 3" id="KW-0597">Phosphoprotein</keyword>
<keyword evidence="7" id="KW-1185">Reference proteome</keyword>
<dbReference type="EMBL" id="JACIEH010000001">
    <property type="protein sequence ID" value="MBB4097561.1"/>
    <property type="molecule type" value="Genomic_DNA"/>
</dbReference>
<dbReference type="InterPro" id="IPR000792">
    <property type="entry name" value="Tscrpt_reg_LuxR_C"/>
</dbReference>
<feature type="modified residue" description="4-aspartylphosphate" evidence="3">
    <location>
        <position position="62"/>
    </location>
</feature>
<keyword evidence="2 6" id="KW-0238">DNA-binding</keyword>
<dbReference type="PRINTS" id="PR00038">
    <property type="entry name" value="HTHLUXR"/>
</dbReference>
<evidence type="ECO:0000256" key="3">
    <source>
        <dbReference type="PROSITE-ProRule" id="PRU00169"/>
    </source>
</evidence>
<dbReference type="Pfam" id="PF00196">
    <property type="entry name" value="GerE"/>
    <property type="match status" value="1"/>
</dbReference>
<dbReference type="GO" id="GO:0003677">
    <property type="term" value="F:DNA binding"/>
    <property type="evidence" value="ECO:0007669"/>
    <property type="project" value="UniProtKB-KW"/>
</dbReference>
<dbReference type="PROSITE" id="PS50110">
    <property type="entry name" value="RESPONSE_REGULATORY"/>
    <property type="match status" value="1"/>
</dbReference>
<name>A0A7W6JSA8_9SPHN</name>
<organism evidence="6 7">
    <name type="scientific">Sphingomonas kyeonggiensis</name>
    <dbReference type="NCBI Taxonomy" id="1268553"/>
    <lineage>
        <taxon>Bacteria</taxon>
        <taxon>Pseudomonadati</taxon>
        <taxon>Pseudomonadota</taxon>
        <taxon>Alphaproteobacteria</taxon>
        <taxon>Sphingomonadales</taxon>
        <taxon>Sphingomonadaceae</taxon>
        <taxon>Sphingomonas</taxon>
    </lineage>
</organism>
<evidence type="ECO:0000313" key="6">
    <source>
        <dbReference type="EMBL" id="MBB4097561.1"/>
    </source>
</evidence>
<dbReference type="InterPro" id="IPR016032">
    <property type="entry name" value="Sig_transdc_resp-reg_C-effctor"/>
</dbReference>
<accession>A0A7W6JSA8</accession>
<sequence>MSGVATRAPIRVLIVDDHPIVRDGITALLSRQDDMEVVGEARDGAEAVRSFAELSPDITLMDVQMDAMSGVEATRAIRTLAPAAKILMLTTYSGDVQASAAIRAGAAGYILKSAIRKELLDAIRSVDAGKRVLSPEVAHNLAQHALDDPLTPRELDVLRLVAEGHGNKTIAAQLNLSIDTVKAHLKSTFSKLEVDDRTHAVVIASRRGYLDI</sequence>
<dbReference type="GO" id="GO:0006355">
    <property type="term" value="P:regulation of DNA-templated transcription"/>
    <property type="evidence" value="ECO:0007669"/>
    <property type="project" value="InterPro"/>
</dbReference>
<evidence type="ECO:0000256" key="1">
    <source>
        <dbReference type="ARBA" id="ARBA00022553"/>
    </source>
</evidence>
<comment type="caution">
    <text evidence="6">The sequence shown here is derived from an EMBL/GenBank/DDBJ whole genome shotgun (WGS) entry which is preliminary data.</text>
</comment>
<dbReference type="SUPFAM" id="SSF46894">
    <property type="entry name" value="C-terminal effector domain of the bipartite response regulators"/>
    <property type="match status" value="1"/>
</dbReference>
<reference evidence="6 7" key="1">
    <citation type="submission" date="2020-08" db="EMBL/GenBank/DDBJ databases">
        <title>Genomic Encyclopedia of Type Strains, Phase IV (KMG-IV): sequencing the most valuable type-strain genomes for metagenomic binning, comparative biology and taxonomic classification.</title>
        <authorList>
            <person name="Goeker M."/>
        </authorList>
    </citation>
    <scope>NUCLEOTIDE SEQUENCE [LARGE SCALE GENOMIC DNA]</scope>
    <source>
        <strain evidence="6 7">DSM 101806</strain>
    </source>
</reference>
<evidence type="ECO:0000259" key="4">
    <source>
        <dbReference type="PROSITE" id="PS50043"/>
    </source>
</evidence>
<gene>
    <name evidence="6" type="ORF">GGR46_001094</name>
</gene>
<proteinExistence type="predicted"/>
<dbReference type="InterPro" id="IPR001789">
    <property type="entry name" value="Sig_transdc_resp-reg_receiver"/>
</dbReference>
<dbReference type="PROSITE" id="PS00622">
    <property type="entry name" value="HTH_LUXR_1"/>
    <property type="match status" value="1"/>
</dbReference>
<dbReference type="SUPFAM" id="SSF52172">
    <property type="entry name" value="CheY-like"/>
    <property type="match status" value="1"/>
</dbReference>